<evidence type="ECO:0000256" key="7">
    <source>
        <dbReference type="ARBA" id="ARBA00022786"/>
    </source>
</evidence>
<dbReference type="InterPro" id="IPR001841">
    <property type="entry name" value="Znf_RING"/>
</dbReference>
<keyword evidence="4 9" id="KW-0479">Metal-binding</keyword>
<dbReference type="InterPro" id="IPR000571">
    <property type="entry name" value="Znf_CCCH"/>
</dbReference>
<evidence type="ECO:0000256" key="3">
    <source>
        <dbReference type="ARBA" id="ARBA00022679"/>
    </source>
</evidence>
<dbReference type="Proteomes" id="UP001165289">
    <property type="component" value="Unassembled WGS sequence"/>
</dbReference>
<keyword evidence="8 9" id="KW-0862">Zinc</keyword>
<dbReference type="CDD" id="cd16521">
    <property type="entry name" value="RING-HC_MKRN"/>
    <property type="match status" value="1"/>
</dbReference>
<feature type="compositionally biased region" description="Polar residues" evidence="10">
    <location>
        <begin position="9"/>
        <end position="24"/>
    </location>
</feature>
<evidence type="ECO:0000256" key="9">
    <source>
        <dbReference type="PROSITE-ProRule" id="PRU00723"/>
    </source>
</evidence>
<feature type="domain" description="C3H1-type" evidence="12">
    <location>
        <begin position="273"/>
        <end position="302"/>
    </location>
</feature>
<evidence type="ECO:0000256" key="4">
    <source>
        <dbReference type="ARBA" id="ARBA00022723"/>
    </source>
</evidence>
<dbReference type="PROSITE" id="PS50089">
    <property type="entry name" value="ZF_RING_2"/>
    <property type="match status" value="1"/>
</dbReference>
<protein>
    <recommendedName>
        <fullName evidence="2">RING-type E3 ubiquitin transferase</fullName>
        <ecNumber evidence="2">2.3.2.27</ecNumber>
    </recommendedName>
</protein>
<evidence type="ECO:0000256" key="10">
    <source>
        <dbReference type="SAM" id="MobiDB-lite"/>
    </source>
</evidence>
<evidence type="ECO:0000256" key="8">
    <source>
        <dbReference type="ARBA" id="ARBA00022833"/>
    </source>
</evidence>
<accession>A0AAV7K0B9</accession>
<sequence>MDYYAQEAGASSSDITDSSLTPSQELEDREYDLREESIKYKLVSETTNADISSRPWDWAQSPEFIPNQLSHLTDPDTTADQNGMISLSKDSNGELLTSQIQSTQSLIYSPYQTTASISYADAAKKHTLDYWGYTTYDDSNTRYEQCDMCMEFCLDSWDTDQQKEHRRVCTAKIEQEMEDAFAYQRSEEKVCAICYEEVLSKSFSERRFGILLGCLHVFCLSCIRKWRTNSGGDKNAVRSCPLCRTHSDYVIPSIYWVEETEDKLKLITQYQKKLSNIACRYFDEGMGTCPFGNNCFYMHAFPNGEVHKEKIRKYGNSEGEVTIIQPVCLSQFIQERDNRGFS</sequence>
<dbReference type="GO" id="GO:0008270">
    <property type="term" value="F:zinc ion binding"/>
    <property type="evidence" value="ECO:0007669"/>
    <property type="project" value="UniProtKB-KW"/>
</dbReference>
<evidence type="ECO:0000313" key="13">
    <source>
        <dbReference type="EMBL" id="KAI6654637.1"/>
    </source>
</evidence>
<proteinExistence type="predicted"/>
<keyword evidence="14" id="KW-1185">Reference proteome</keyword>
<evidence type="ECO:0000259" key="11">
    <source>
        <dbReference type="PROSITE" id="PS50089"/>
    </source>
</evidence>
<dbReference type="PANTHER" id="PTHR11224:SF10">
    <property type="entry name" value="IP09428P-RELATED"/>
    <property type="match status" value="1"/>
</dbReference>
<dbReference type="FunFam" id="3.30.40.10:FF:000117">
    <property type="entry name" value="Probable E3 ubiquitin-protein ligase makorin-1"/>
    <property type="match status" value="1"/>
</dbReference>
<keyword evidence="6 9" id="KW-0863">Zinc-finger</keyword>
<dbReference type="PROSITE" id="PS00518">
    <property type="entry name" value="ZF_RING_1"/>
    <property type="match status" value="1"/>
</dbReference>
<evidence type="ECO:0000313" key="14">
    <source>
        <dbReference type="Proteomes" id="UP001165289"/>
    </source>
</evidence>
<gene>
    <name evidence="13" type="ORF">LOD99_1032</name>
</gene>
<keyword evidence="7" id="KW-0833">Ubl conjugation pathway</keyword>
<dbReference type="InterPro" id="IPR045072">
    <property type="entry name" value="MKRN-like"/>
</dbReference>
<feature type="region of interest" description="Disordered" evidence="10">
    <location>
        <begin position="1"/>
        <end position="30"/>
    </location>
</feature>
<dbReference type="Gene3D" id="3.30.40.10">
    <property type="entry name" value="Zinc/RING finger domain, C3HC4 (zinc finger)"/>
    <property type="match status" value="1"/>
</dbReference>
<dbReference type="AlphaFoldDB" id="A0AAV7K0B9"/>
<dbReference type="SMART" id="SM00184">
    <property type="entry name" value="RING"/>
    <property type="match status" value="1"/>
</dbReference>
<feature type="zinc finger region" description="C3H1-type" evidence="9">
    <location>
        <begin position="273"/>
        <end position="302"/>
    </location>
</feature>
<comment type="caution">
    <text evidence="13">The sequence shown here is derived from an EMBL/GenBank/DDBJ whole genome shotgun (WGS) entry which is preliminary data.</text>
</comment>
<evidence type="ECO:0000256" key="1">
    <source>
        <dbReference type="ARBA" id="ARBA00000900"/>
    </source>
</evidence>
<dbReference type="PROSITE" id="PS50103">
    <property type="entry name" value="ZF_C3H1"/>
    <property type="match status" value="1"/>
</dbReference>
<dbReference type="GO" id="GO:0061630">
    <property type="term" value="F:ubiquitin protein ligase activity"/>
    <property type="evidence" value="ECO:0007669"/>
    <property type="project" value="UniProtKB-EC"/>
</dbReference>
<evidence type="ECO:0000256" key="2">
    <source>
        <dbReference type="ARBA" id="ARBA00012483"/>
    </source>
</evidence>
<feature type="domain" description="RING-type" evidence="11">
    <location>
        <begin position="191"/>
        <end position="244"/>
    </location>
</feature>
<dbReference type="PANTHER" id="PTHR11224">
    <property type="entry name" value="MAKORIN-RELATED"/>
    <property type="match status" value="1"/>
</dbReference>
<keyword evidence="3" id="KW-0808">Transferase</keyword>
<evidence type="ECO:0000256" key="6">
    <source>
        <dbReference type="ARBA" id="ARBA00022771"/>
    </source>
</evidence>
<dbReference type="SUPFAM" id="SSF57850">
    <property type="entry name" value="RING/U-box"/>
    <property type="match status" value="1"/>
</dbReference>
<evidence type="ECO:0000259" key="12">
    <source>
        <dbReference type="PROSITE" id="PS50103"/>
    </source>
</evidence>
<organism evidence="13 14">
    <name type="scientific">Oopsacas minuta</name>
    <dbReference type="NCBI Taxonomy" id="111878"/>
    <lineage>
        <taxon>Eukaryota</taxon>
        <taxon>Metazoa</taxon>
        <taxon>Porifera</taxon>
        <taxon>Hexactinellida</taxon>
        <taxon>Hexasterophora</taxon>
        <taxon>Lyssacinosida</taxon>
        <taxon>Leucopsacidae</taxon>
        <taxon>Oopsacas</taxon>
    </lineage>
</organism>
<dbReference type="EMBL" id="JAKMXF010000222">
    <property type="protein sequence ID" value="KAI6654637.1"/>
    <property type="molecule type" value="Genomic_DNA"/>
</dbReference>
<dbReference type="GO" id="GO:0000209">
    <property type="term" value="P:protein polyubiquitination"/>
    <property type="evidence" value="ECO:0007669"/>
    <property type="project" value="InterPro"/>
</dbReference>
<name>A0AAV7K0B9_9METZ</name>
<reference evidence="13 14" key="1">
    <citation type="journal article" date="2023" name="BMC Biol.">
        <title>The compact genome of the sponge Oopsacas minuta (Hexactinellida) is lacking key metazoan core genes.</title>
        <authorList>
            <person name="Santini S."/>
            <person name="Schenkelaars Q."/>
            <person name="Jourda C."/>
            <person name="Duchesne M."/>
            <person name="Belahbib H."/>
            <person name="Rocher C."/>
            <person name="Selva M."/>
            <person name="Riesgo A."/>
            <person name="Vervoort M."/>
            <person name="Leys S.P."/>
            <person name="Kodjabachian L."/>
            <person name="Le Bivic A."/>
            <person name="Borchiellini C."/>
            <person name="Claverie J.M."/>
            <person name="Renard E."/>
        </authorList>
    </citation>
    <scope>NUCLEOTIDE SEQUENCE [LARGE SCALE GENOMIC DNA]</scope>
    <source>
        <strain evidence="13">SPO-2</strain>
    </source>
</reference>
<comment type="catalytic activity">
    <reaction evidence="1">
        <text>S-ubiquitinyl-[E2 ubiquitin-conjugating enzyme]-L-cysteine + [acceptor protein]-L-lysine = [E2 ubiquitin-conjugating enzyme]-L-cysteine + N(6)-ubiquitinyl-[acceptor protein]-L-lysine.</text>
        <dbReference type="EC" id="2.3.2.27"/>
    </reaction>
</comment>
<dbReference type="InterPro" id="IPR017907">
    <property type="entry name" value="Znf_RING_CS"/>
</dbReference>
<dbReference type="Pfam" id="PF13639">
    <property type="entry name" value="zf-RING_2"/>
    <property type="match status" value="1"/>
</dbReference>
<dbReference type="InterPro" id="IPR013083">
    <property type="entry name" value="Znf_RING/FYVE/PHD"/>
</dbReference>
<keyword evidence="5" id="KW-0677">Repeat</keyword>
<dbReference type="EC" id="2.3.2.27" evidence="2"/>
<evidence type="ECO:0000256" key="5">
    <source>
        <dbReference type="ARBA" id="ARBA00022737"/>
    </source>
</evidence>